<keyword evidence="2" id="KW-1185">Reference proteome</keyword>
<organism evidence="1 2">
    <name type="scientific">Orchesella dallaii</name>
    <dbReference type="NCBI Taxonomy" id="48710"/>
    <lineage>
        <taxon>Eukaryota</taxon>
        <taxon>Metazoa</taxon>
        <taxon>Ecdysozoa</taxon>
        <taxon>Arthropoda</taxon>
        <taxon>Hexapoda</taxon>
        <taxon>Collembola</taxon>
        <taxon>Entomobryomorpha</taxon>
        <taxon>Entomobryoidea</taxon>
        <taxon>Orchesellidae</taxon>
        <taxon>Orchesellinae</taxon>
        <taxon>Orchesella</taxon>
    </lineage>
</organism>
<reference evidence="1 2" key="1">
    <citation type="submission" date="2024-08" db="EMBL/GenBank/DDBJ databases">
        <authorList>
            <person name="Cucini C."/>
            <person name="Frati F."/>
        </authorList>
    </citation>
    <scope>NUCLEOTIDE SEQUENCE [LARGE SCALE GENOMIC DNA]</scope>
</reference>
<evidence type="ECO:0000313" key="1">
    <source>
        <dbReference type="EMBL" id="CAL8120954.1"/>
    </source>
</evidence>
<proteinExistence type="predicted"/>
<gene>
    <name evidence="1" type="ORF">ODALV1_LOCUS19150</name>
</gene>
<dbReference type="Gene3D" id="3.30.420.10">
    <property type="entry name" value="Ribonuclease H-like superfamily/Ribonuclease H"/>
    <property type="match status" value="1"/>
</dbReference>
<dbReference type="EMBL" id="CAXLJM020000065">
    <property type="protein sequence ID" value="CAL8120954.1"/>
    <property type="molecule type" value="Genomic_DNA"/>
</dbReference>
<name>A0ABP1R6M3_9HEXA</name>
<protein>
    <submittedName>
        <fullName evidence="1">Uncharacterized protein</fullName>
    </submittedName>
</protein>
<comment type="caution">
    <text evidence="1">The sequence shown here is derived from an EMBL/GenBank/DDBJ whole genome shotgun (WGS) entry which is preliminary data.</text>
</comment>
<sequence length="90" mass="9603">MKTADEDVLVKVFFSSTTTHPVPCHTGRKVKAALKPTGLAELVQPPYSPDLAPSGLLFIPADEENIEGKEISVRLWGDCSGARLPVPSAC</sequence>
<accession>A0ABP1R6M3</accession>
<dbReference type="Proteomes" id="UP001642540">
    <property type="component" value="Unassembled WGS sequence"/>
</dbReference>
<evidence type="ECO:0000313" key="2">
    <source>
        <dbReference type="Proteomes" id="UP001642540"/>
    </source>
</evidence>
<dbReference type="InterPro" id="IPR036397">
    <property type="entry name" value="RNaseH_sf"/>
</dbReference>